<dbReference type="GO" id="GO:0004467">
    <property type="term" value="F:long-chain fatty acid-CoA ligase activity"/>
    <property type="evidence" value="ECO:0007669"/>
    <property type="project" value="UniProtKB-EC"/>
</dbReference>
<keyword evidence="4" id="KW-0436">Ligase</keyword>
<evidence type="ECO:0000256" key="1">
    <source>
        <dbReference type="ARBA" id="ARBA00022741"/>
    </source>
</evidence>
<feature type="domain" description="AMP-dependent synthetase/ligase" evidence="3">
    <location>
        <begin position="24"/>
        <end position="424"/>
    </location>
</feature>
<dbReference type="Pfam" id="PF00501">
    <property type="entry name" value="AMP-binding"/>
    <property type="match status" value="1"/>
</dbReference>
<dbReference type="Gene3D" id="3.40.50.12780">
    <property type="entry name" value="N-terminal domain of ligase-like"/>
    <property type="match status" value="1"/>
</dbReference>
<dbReference type="GO" id="GO:0005524">
    <property type="term" value="F:ATP binding"/>
    <property type="evidence" value="ECO:0007669"/>
    <property type="project" value="UniProtKB-KW"/>
</dbReference>
<keyword evidence="2" id="KW-0067">ATP-binding</keyword>
<dbReference type="AlphaFoldDB" id="A0A378X4T4"/>
<keyword evidence="1" id="KW-0547">Nucleotide-binding</keyword>
<gene>
    <name evidence="4" type="ORF">NCTC13184_06981</name>
</gene>
<dbReference type="EC" id="6.2.1.3" evidence="4"/>
<dbReference type="PANTHER" id="PTHR43272">
    <property type="entry name" value="LONG-CHAIN-FATTY-ACID--COA LIGASE"/>
    <property type="match status" value="1"/>
</dbReference>
<dbReference type="InterPro" id="IPR020845">
    <property type="entry name" value="AMP-binding_CS"/>
</dbReference>
<dbReference type="PANTHER" id="PTHR43272:SF33">
    <property type="entry name" value="AMP-BINDING DOMAIN-CONTAINING PROTEIN-RELATED"/>
    <property type="match status" value="1"/>
</dbReference>
<reference evidence="4 5" key="1">
    <citation type="submission" date="2018-06" db="EMBL/GenBank/DDBJ databases">
        <authorList>
            <consortium name="Pathogen Informatics"/>
            <person name="Doyle S."/>
        </authorList>
    </citation>
    <scope>NUCLEOTIDE SEQUENCE [LARGE SCALE GENOMIC DNA]</scope>
    <source>
        <strain evidence="4 5">NCTC13184</strain>
    </source>
</reference>
<dbReference type="CDD" id="cd05907">
    <property type="entry name" value="VL_LC_FACS_like"/>
    <property type="match status" value="1"/>
</dbReference>
<organism evidence="4 5">
    <name type="scientific">Nocardia africana</name>
    <dbReference type="NCBI Taxonomy" id="134964"/>
    <lineage>
        <taxon>Bacteria</taxon>
        <taxon>Bacillati</taxon>
        <taxon>Actinomycetota</taxon>
        <taxon>Actinomycetes</taxon>
        <taxon>Mycobacteriales</taxon>
        <taxon>Nocardiaceae</taxon>
        <taxon>Nocardia</taxon>
    </lineage>
</organism>
<dbReference type="GO" id="GO:0016020">
    <property type="term" value="C:membrane"/>
    <property type="evidence" value="ECO:0007669"/>
    <property type="project" value="TreeGrafter"/>
</dbReference>
<dbReference type="Proteomes" id="UP000255082">
    <property type="component" value="Unassembled WGS sequence"/>
</dbReference>
<dbReference type="SUPFAM" id="SSF56801">
    <property type="entry name" value="Acetyl-CoA synthetase-like"/>
    <property type="match status" value="1"/>
</dbReference>
<evidence type="ECO:0000256" key="2">
    <source>
        <dbReference type="ARBA" id="ARBA00022840"/>
    </source>
</evidence>
<dbReference type="InterPro" id="IPR000873">
    <property type="entry name" value="AMP-dep_synth/lig_dom"/>
</dbReference>
<dbReference type="InterPro" id="IPR042099">
    <property type="entry name" value="ANL_N_sf"/>
</dbReference>
<sequence length="502" mass="53904">MHEFSLPALYDVPAEASLGDLVYRNAELHPDLGVIGLKRDGRWHDMTAAQFLAEVRATARGLIAEGVGLGDRVAIMSSTRYEWTLFDFAVWCAGAVSVPIYPTSSAEQVQWILSDSGAVAVVTETNAHTAVVNKVHEQVPDLAHIWEIEAGAVDVLTRAGTEIDDAEPDRRRSAVGPDSLATIVYTSGTTGRPKGCGLTHGNLLAELGNTTARLPQLFRTGESSILLFLPLAHVLGRIAEIAATLVPIKIGYVADVKDVTAELGTFRPTLILGVPRVFEKVYNGARSQAQLTHRGRIFEVAAATAISYSRALDRGHVPWHLRVRHALFDRLLYSKLRAALGGRATHALSGGAPLGARLGHFFRGVGFTVLEGYGLTETSGAITFNPDDQPKIGTVGQPAPGCAVRIDDDGEILLRGPSVFTGYWHNPAATEATFRDGWFATGDVGSLDAEGYLTITGRKKELIVTAGARTSRPRCSRIASDPTPSSARPWSWATASRSSVVW</sequence>
<protein>
    <submittedName>
        <fullName evidence="4">Long-chain-fatty-acid--CoA ligase FadD15</fullName>
        <ecNumber evidence="4">6.2.1.3</ecNumber>
    </submittedName>
</protein>
<proteinExistence type="predicted"/>
<name>A0A378X4T4_9NOCA</name>
<accession>A0A378X4T4</accession>
<evidence type="ECO:0000259" key="3">
    <source>
        <dbReference type="Pfam" id="PF00501"/>
    </source>
</evidence>
<evidence type="ECO:0000313" key="5">
    <source>
        <dbReference type="Proteomes" id="UP000255082"/>
    </source>
</evidence>
<evidence type="ECO:0000313" key="4">
    <source>
        <dbReference type="EMBL" id="SUA48429.1"/>
    </source>
</evidence>
<dbReference type="PROSITE" id="PS00455">
    <property type="entry name" value="AMP_BINDING"/>
    <property type="match status" value="1"/>
</dbReference>
<dbReference type="EMBL" id="UGRU01000001">
    <property type="protein sequence ID" value="SUA48429.1"/>
    <property type="molecule type" value="Genomic_DNA"/>
</dbReference>